<feature type="transmembrane region" description="Helical" evidence="1">
    <location>
        <begin position="206"/>
        <end position="223"/>
    </location>
</feature>
<accession>A0A0B8SYT2</accession>
<feature type="transmembrane region" description="Helical" evidence="1">
    <location>
        <begin position="142"/>
        <end position="168"/>
    </location>
</feature>
<dbReference type="PATRIC" id="fig|1229276.3.peg.3745"/>
<keyword evidence="1" id="KW-0812">Transmembrane</keyword>
<dbReference type="STRING" id="1229276.DI53_3627"/>
<dbReference type="EMBL" id="JJMU01000066">
    <property type="protein sequence ID" value="KGE12587.1"/>
    <property type="molecule type" value="Genomic_DNA"/>
</dbReference>
<keyword evidence="3" id="KW-1185">Reference proteome</keyword>
<comment type="caution">
    <text evidence="2">The sequence shown here is derived from an EMBL/GenBank/DDBJ whole genome shotgun (WGS) entry which is preliminary data.</text>
</comment>
<evidence type="ECO:0000313" key="2">
    <source>
        <dbReference type="EMBL" id="KGE12587.1"/>
    </source>
</evidence>
<reference evidence="2 3" key="2">
    <citation type="journal article" date="2015" name="PLoS ONE">
        <title>Whole-Genome Optical Mapping and Finished Genome Sequence of Sphingobacterium deserti sp. nov., a New Species Isolated from the Western Desert of China.</title>
        <authorList>
            <person name="Teng C."/>
            <person name="Zhou Z."/>
            <person name="Molnar I."/>
            <person name="Li X."/>
            <person name="Tang R."/>
            <person name="Chen M."/>
            <person name="Wang L."/>
            <person name="Su S."/>
            <person name="Zhang W."/>
            <person name="Lin M."/>
        </authorList>
    </citation>
    <scope>NUCLEOTIDE SEQUENCE [LARGE SCALE GENOMIC DNA]</scope>
    <source>
        <strain evidence="3">ACCC05744</strain>
    </source>
</reference>
<dbReference type="OrthoDB" id="5189031at2"/>
<dbReference type="InterPro" id="IPR038330">
    <property type="entry name" value="TspO/MBR-related_sf"/>
</dbReference>
<dbReference type="AlphaFoldDB" id="A0A0B8SYT2"/>
<keyword evidence="1" id="KW-1133">Transmembrane helix</keyword>
<feature type="transmembrane region" description="Helical" evidence="1">
    <location>
        <begin position="111"/>
        <end position="130"/>
    </location>
</feature>
<evidence type="ECO:0000313" key="3">
    <source>
        <dbReference type="Proteomes" id="UP000031802"/>
    </source>
</evidence>
<feature type="transmembrane region" description="Helical" evidence="1">
    <location>
        <begin position="86"/>
        <end position="105"/>
    </location>
</feature>
<dbReference type="eggNOG" id="COG0474">
    <property type="taxonomic scope" value="Bacteria"/>
</dbReference>
<keyword evidence="1" id="KW-0472">Membrane</keyword>
<dbReference type="RefSeq" id="WP_052072544.1">
    <property type="nucleotide sequence ID" value="NZ_JJMU01000066.1"/>
</dbReference>
<proteinExistence type="predicted"/>
<reference evidence="3" key="1">
    <citation type="submission" date="2014-04" db="EMBL/GenBank/DDBJ databases">
        <title>Whole-Genome optical mapping and complete genome sequence of Sphingobacterium deserti sp. nov., a new spaces isolated from desert in the west of China.</title>
        <authorList>
            <person name="Teng C."/>
            <person name="Zhou Z."/>
            <person name="Li X."/>
            <person name="Chen M."/>
            <person name="Lin M."/>
            <person name="Wang L."/>
            <person name="Su S."/>
            <person name="Zhang C."/>
            <person name="Zhang W."/>
        </authorList>
    </citation>
    <scope>NUCLEOTIDE SEQUENCE [LARGE SCALE GENOMIC DNA]</scope>
    <source>
        <strain evidence="3">ACCC05744</strain>
    </source>
</reference>
<sequence>MKNKTYIILHAVSLILTVVVNYLSNTGIFNGNTMKTVSDEYFTLFTPAGYAFSIWGIIYLGLASFIIYTGTHVFKGIDPMHAVKKIGWWFLVSCLANMLWVVAWLNHYTLLSVMLMVILLLSLLIIVSKLELSLHKVNTKNYMFIALPFSLYAGWISLAIIANIAALLVKIQWDGFGLHAEIWALVMIAIAGIINMLMVLMRNMKAYGIVGIWGVLAVAANQSSAGSNITYACYVVSALILLAILFNLFRPTKFRRDLALS</sequence>
<evidence type="ECO:0008006" key="4">
    <source>
        <dbReference type="Google" id="ProtNLM"/>
    </source>
</evidence>
<dbReference type="Proteomes" id="UP000031802">
    <property type="component" value="Unassembled WGS sequence"/>
</dbReference>
<evidence type="ECO:0000256" key="1">
    <source>
        <dbReference type="SAM" id="Phobius"/>
    </source>
</evidence>
<feature type="transmembrane region" description="Helical" evidence="1">
    <location>
        <begin position="49"/>
        <end position="74"/>
    </location>
</feature>
<dbReference type="PANTHER" id="PTHR33802:SF1">
    <property type="entry name" value="XK-RELATED PROTEIN"/>
    <property type="match status" value="1"/>
</dbReference>
<feature type="transmembrane region" description="Helical" evidence="1">
    <location>
        <begin position="229"/>
        <end position="249"/>
    </location>
</feature>
<dbReference type="PANTHER" id="PTHR33802">
    <property type="entry name" value="SI:CH211-161H7.5-RELATED"/>
    <property type="match status" value="1"/>
</dbReference>
<feature type="transmembrane region" description="Helical" evidence="1">
    <location>
        <begin position="7"/>
        <end position="29"/>
    </location>
</feature>
<protein>
    <recommendedName>
        <fullName evidence="4">Tryptophan-rich sensory protein</fullName>
    </recommendedName>
</protein>
<dbReference type="Gene3D" id="1.20.1260.100">
    <property type="entry name" value="TspO/MBR protein"/>
    <property type="match status" value="1"/>
</dbReference>
<gene>
    <name evidence="2" type="ORF">DI53_3627</name>
</gene>
<name>A0A0B8SYT2_9SPHI</name>
<organism evidence="2 3">
    <name type="scientific">Sphingobacterium deserti</name>
    <dbReference type="NCBI Taxonomy" id="1229276"/>
    <lineage>
        <taxon>Bacteria</taxon>
        <taxon>Pseudomonadati</taxon>
        <taxon>Bacteroidota</taxon>
        <taxon>Sphingobacteriia</taxon>
        <taxon>Sphingobacteriales</taxon>
        <taxon>Sphingobacteriaceae</taxon>
        <taxon>Sphingobacterium</taxon>
    </lineage>
</organism>
<feature type="transmembrane region" description="Helical" evidence="1">
    <location>
        <begin position="180"/>
        <end position="199"/>
    </location>
</feature>